<keyword evidence="2" id="KW-0472">Membrane</keyword>
<keyword evidence="1" id="KW-0175">Coiled coil</keyword>
<feature type="transmembrane region" description="Helical" evidence="2">
    <location>
        <begin position="282"/>
        <end position="302"/>
    </location>
</feature>
<evidence type="ECO:0000313" key="4">
    <source>
        <dbReference type="Proteomes" id="UP000295741"/>
    </source>
</evidence>
<feature type="transmembrane region" description="Helical" evidence="2">
    <location>
        <begin position="250"/>
        <end position="270"/>
    </location>
</feature>
<evidence type="ECO:0000256" key="2">
    <source>
        <dbReference type="SAM" id="Phobius"/>
    </source>
</evidence>
<keyword evidence="2" id="KW-0812">Transmembrane</keyword>
<evidence type="ECO:0000256" key="1">
    <source>
        <dbReference type="SAM" id="Coils"/>
    </source>
</evidence>
<dbReference type="OrthoDB" id="675873at2"/>
<reference evidence="3 4" key="1">
    <citation type="submission" date="2019-03" db="EMBL/GenBank/DDBJ databases">
        <title>Genomic Encyclopedia of Archaeal and Bacterial Type Strains, Phase II (KMG-II): from individual species to whole genera.</title>
        <authorList>
            <person name="Goeker M."/>
        </authorList>
    </citation>
    <scope>NUCLEOTIDE SEQUENCE [LARGE SCALE GENOMIC DNA]</scope>
    <source>
        <strain evidence="3 4">DSM 28323</strain>
    </source>
</reference>
<dbReference type="Proteomes" id="UP000295741">
    <property type="component" value="Unassembled WGS sequence"/>
</dbReference>
<dbReference type="EMBL" id="SNWP01000010">
    <property type="protein sequence ID" value="TDO28245.1"/>
    <property type="molecule type" value="Genomic_DNA"/>
</dbReference>
<sequence length="374" mass="43769">MSHLPERKEKICLNCGAALHGRFCHYCGQENIAPKDSFWHLVTHFVYDIIHFDGKFFSTLKYLLFRPGFLSHEYLRGRRADYLHPIRMYVFTSAFFFLIFFSFYQKEDEIQIKENKDTASEVLEKLETQKRQLKKSLQIPAASFASAQIRDKIKQTDADIAMVKRDSTMADSVKSLPQGGFTLMSFNRNPINKTLATVKEYDSLQALLPKKDRDGFIAKAFIRQNLHLREKYKGDSKASLKAITNKFIHFFPQMLFVSLPLFALILQLMYARRRQFYYVNHIIYSIHLYCAIFIVILSGLWLNSIAAKITHAEQDWIGTVFTFAGFFYLYKSMRNFYGQRRAKTILKYILLLFASMLAMILLFTVFFLFSAFVV</sequence>
<dbReference type="InterPro" id="IPR022134">
    <property type="entry name" value="DUF3667"/>
</dbReference>
<feature type="transmembrane region" description="Helical" evidence="2">
    <location>
        <begin position="86"/>
        <end position="104"/>
    </location>
</feature>
<accession>A0A4R6J252</accession>
<feature type="transmembrane region" description="Helical" evidence="2">
    <location>
        <begin position="350"/>
        <end position="373"/>
    </location>
</feature>
<keyword evidence="4" id="KW-1185">Reference proteome</keyword>
<dbReference type="AlphaFoldDB" id="A0A4R6J252"/>
<dbReference type="Pfam" id="PF12412">
    <property type="entry name" value="DUF3667"/>
    <property type="match status" value="1"/>
</dbReference>
<protein>
    <submittedName>
        <fullName evidence="3">Uncharacterized protein DUF3667</fullName>
    </submittedName>
</protein>
<dbReference type="RefSeq" id="WP_133472800.1">
    <property type="nucleotide sequence ID" value="NZ_SNWP01000010.1"/>
</dbReference>
<name>A0A4R6J252_9BACT</name>
<feature type="transmembrane region" description="Helical" evidence="2">
    <location>
        <begin position="314"/>
        <end position="330"/>
    </location>
</feature>
<gene>
    <name evidence="3" type="ORF">BC659_0308</name>
</gene>
<comment type="caution">
    <text evidence="3">The sequence shown here is derived from an EMBL/GenBank/DDBJ whole genome shotgun (WGS) entry which is preliminary data.</text>
</comment>
<organism evidence="3 4">
    <name type="scientific">Sediminibacterium goheungense</name>
    <dbReference type="NCBI Taxonomy" id="1086393"/>
    <lineage>
        <taxon>Bacteria</taxon>
        <taxon>Pseudomonadati</taxon>
        <taxon>Bacteroidota</taxon>
        <taxon>Chitinophagia</taxon>
        <taxon>Chitinophagales</taxon>
        <taxon>Chitinophagaceae</taxon>
        <taxon>Sediminibacterium</taxon>
    </lineage>
</organism>
<keyword evidence="2" id="KW-1133">Transmembrane helix</keyword>
<proteinExistence type="predicted"/>
<feature type="coiled-coil region" evidence="1">
    <location>
        <begin position="109"/>
        <end position="136"/>
    </location>
</feature>
<evidence type="ECO:0000313" key="3">
    <source>
        <dbReference type="EMBL" id="TDO28245.1"/>
    </source>
</evidence>